<reference evidence="1 2" key="1">
    <citation type="submission" date="2018-03" db="EMBL/GenBank/DDBJ databases">
        <title>Whole genome sequencing of Histamine producing bacteria.</title>
        <authorList>
            <person name="Butler K."/>
        </authorList>
    </citation>
    <scope>NUCLEOTIDE SEQUENCE [LARGE SCALE GENOMIC DNA]</scope>
    <source>
        <strain evidence="1 2">ATCC 33979</strain>
    </source>
</reference>
<sequence>MTEKMVLSTSLLIAYENVAFDNRRYQKVYRRLMKIISLPYKTNKKQLLEAQSQGLDNSVVNRLLPQMQHLSERDDSLEVLASKTRFKIILTDDEHATLPHVYYRSSFMSNEITIALKSTDSRSDLIKYLQMLCATATRVTICDNYLAQSWDNTQRLFRAVFPRSKLEIHFVETSTNLTSVVKNSTKVTDDFVKSIHNDWTVSESTLYKDSHDRYLMIETPQGNIEVMISSGFDHIWKASPKEITCIIREKE</sequence>
<protein>
    <submittedName>
        <fullName evidence="1">Uncharacterized protein</fullName>
    </submittedName>
</protein>
<gene>
    <name evidence="1" type="ORF">CTM89_14905</name>
</gene>
<dbReference type="OrthoDB" id="6398151at2"/>
<organism evidence="1 2">
    <name type="scientific">Photobacterium leiognathi</name>
    <dbReference type="NCBI Taxonomy" id="553611"/>
    <lineage>
        <taxon>Bacteria</taxon>
        <taxon>Pseudomonadati</taxon>
        <taxon>Pseudomonadota</taxon>
        <taxon>Gammaproteobacteria</taxon>
        <taxon>Vibrionales</taxon>
        <taxon>Vibrionaceae</taxon>
        <taxon>Photobacterium</taxon>
    </lineage>
</organism>
<proteinExistence type="predicted"/>
<comment type="caution">
    <text evidence="1">The sequence shown here is derived from an EMBL/GenBank/DDBJ whole genome shotgun (WGS) entry which is preliminary data.</text>
</comment>
<dbReference type="AlphaFoldDB" id="A0A2T3M7K2"/>
<dbReference type="RefSeq" id="WP_045070291.1">
    <property type="nucleotide sequence ID" value="NZ_JZSL01000025.1"/>
</dbReference>
<dbReference type="Proteomes" id="UP000240410">
    <property type="component" value="Unassembled WGS sequence"/>
</dbReference>
<accession>A0A2T3M7K2</accession>
<evidence type="ECO:0000313" key="2">
    <source>
        <dbReference type="Proteomes" id="UP000240410"/>
    </source>
</evidence>
<name>A0A2T3M7K2_PHOLE</name>
<evidence type="ECO:0000313" key="1">
    <source>
        <dbReference type="EMBL" id="PSV88264.1"/>
    </source>
</evidence>
<dbReference type="EMBL" id="PYOJ01000019">
    <property type="protein sequence ID" value="PSV88264.1"/>
    <property type="molecule type" value="Genomic_DNA"/>
</dbReference>